<comment type="similarity">
    <text evidence="1">In the N-terminal section; belongs to the CRISPR-associated nuclease Cas3-HD family.</text>
</comment>
<evidence type="ECO:0000259" key="10">
    <source>
        <dbReference type="PROSITE" id="PS51192"/>
    </source>
</evidence>
<dbReference type="NCBIfam" id="TIGR01596">
    <property type="entry name" value="cas3_HD"/>
    <property type="match status" value="1"/>
</dbReference>
<feature type="domain" description="HD Cas3-type" evidence="11">
    <location>
        <begin position="16"/>
        <end position="228"/>
    </location>
</feature>
<gene>
    <name evidence="12" type="primary">cas3</name>
    <name evidence="12" type="ORF">DY130_03530</name>
</gene>
<dbReference type="GO" id="GO:0003723">
    <property type="term" value="F:RNA binding"/>
    <property type="evidence" value="ECO:0007669"/>
    <property type="project" value="TreeGrafter"/>
</dbReference>
<evidence type="ECO:0000256" key="3">
    <source>
        <dbReference type="ARBA" id="ARBA00022722"/>
    </source>
</evidence>
<comment type="caution">
    <text evidence="12">The sequence shown here is derived from an EMBL/GenBank/DDBJ whole genome shotgun (WGS) entry which is preliminary data.</text>
</comment>
<dbReference type="Pfam" id="PF22590">
    <property type="entry name" value="Cas3-like_C_2"/>
    <property type="match status" value="1"/>
</dbReference>
<accession>A0A9Q8MTN4</accession>
<dbReference type="Pfam" id="PF18395">
    <property type="entry name" value="Cas3_C"/>
    <property type="match status" value="1"/>
</dbReference>
<dbReference type="Gene3D" id="3.40.50.300">
    <property type="entry name" value="P-loop containing nucleotide triphosphate hydrolases"/>
    <property type="match status" value="2"/>
</dbReference>
<dbReference type="NCBIfam" id="TIGR01587">
    <property type="entry name" value="cas3_core"/>
    <property type="match status" value="1"/>
</dbReference>
<dbReference type="GO" id="GO:0005524">
    <property type="term" value="F:ATP binding"/>
    <property type="evidence" value="ECO:0007669"/>
    <property type="project" value="UniProtKB-KW"/>
</dbReference>
<evidence type="ECO:0000256" key="2">
    <source>
        <dbReference type="ARBA" id="ARBA00009046"/>
    </source>
</evidence>
<keyword evidence="4" id="KW-0479">Metal-binding</keyword>
<dbReference type="SUPFAM" id="SSF52540">
    <property type="entry name" value="P-loop containing nucleoside triphosphate hydrolases"/>
    <property type="match status" value="1"/>
</dbReference>
<dbReference type="RefSeq" id="WP_140934401.1">
    <property type="nucleotide sequence ID" value="NZ_QUBF01000003.1"/>
</dbReference>
<keyword evidence="7" id="KW-0347">Helicase</keyword>
<evidence type="ECO:0000256" key="6">
    <source>
        <dbReference type="ARBA" id="ARBA00022801"/>
    </source>
</evidence>
<dbReference type="GO" id="GO:0003677">
    <property type="term" value="F:DNA binding"/>
    <property type="evidence" value="ECO:0007669"/>
    <property type="project" value="InterPro"/>
</dbReference>
<evidence type="ECO:0000259" key="11">
    <source>
        <dbReference type="PROSITE" id="PS51643"/>
    </source>
</evidence>
<dbReference type="InterPro" id="IPR006483">
    <property type="entry name" value="CRISPR-assoc_Cas3_HD"/>
</dbReference>
<dbReference type="Gene3D" id="1.10.3210.30">
    <property type="match status" value="1"/>
</dbReference>
<dbReference type="InterPro" id="IPR041372">
    <property type="entry name" value="Cas3_C"/>
</dbReference>
<keyword evidence="6" id="KW-0378">Hydrolase</keyword>
<dbReference type="GO" id="GO:0016787">
    <property type="term" value="F:hydrolase activity"/>
    <property type="evidence" value="ECO:0007669"/>
    <property type="project" value="UniProtKB-KW"/>
</dbReference>
<dbReference type="GO" id="GO:0003724">
    <property type="term" value="F:RNA helicase activity"/>
    <property type="evidence" value="ECO:0007669"/>
    <property type="project" value="TreeGrafter"/>
</dbReference>
<keyword evidence="8" id="KW-0067">ATP-binding</keyword>
<dbReference type="InterPro" id="IPR050547">
    <property type="entry name" value="DEAD_box_RNA_helicases"/>
</dbReference>
<dbReference type="InterPro" id="IPR027417">
    <property type="entry name" value="P-loop_NTPase"/>
</dbReference>
<dbReference type="GO" id="GO:0046872">
    <property type="term" value="F:metal ion binding"/>
    <property type="evidence" value="ECO:0007669"/>
    <property type="project" value="UniProtKB-KW"/>
</dbReference>
<dbReference type="PROSITE" id="PS51192">
    <property type="entry name" value="HELICASE_ATP_BIND_1"/>
    <property type="match status" value="1"/>
</dbReference>
<sequence>MVDKILWAKKSLGNDGNPKWLPLYQHLLDTKFVIHMLYRFYLSDHQRNIIKESLESSFSNSNEENLIQFIGITHDIGKATPAFQMKKSYQGIKDLDHTLLERLFNGNYLSADFMDYPLSYPEQSPHALAGEAILENFGVNDDIGSIIGGHHGKPIDHKNNNIDKFSMNYYFEEQSNNSVHKKWASTQKEFFDWSLSESGYSNVNEIPKIKTIAAQVIIEGLLVMSDWIASNENYFPLFDANQYESLNLDKRLEEGWRKWFKNPRWMPEEHDFVDEYYKDRFNFKPREFQSKIFNRINETNDPGIVIIESGMGSGKTEASLATVEQLAKKHGSDGIFYCLPTQATTNAMFARVNYWLEHLAKEDDENKDIQLVHGKAALNDDFAALPHSIDIGDENIDAGVMVNRWFLGSKTAILDDFVVGTVDQLLLLALKKKHLALRHLGFSSKVVVIDEAHGFDSYMQSYLCRALEWLGKYNVPVVILSATLPAKKRMEFMDAYLDKTDDNVNHKIKSNLSYPLVSYSDGNDIKTIDSFKPISRSKEIKINILDDNNLISKVQDLLSGGGVCGIVVNTVYRAQELGKELIKIFGKQSVEILHSSFIDTDRRVKETKLLNTIGKNNEERPKLKIVIGTQVLEQSLDIDFDVMITDLAPMDLILQRIGRLQRHSVNNDLRPEKLSTPKCYILGISKDYEYESGASYIYGDALLMRTQNYLKDTISLPSDISHLIQEVYDFDKDIDLPSELEDKYNKTFSEYKDNIKNERTAASTYMIDKYSNMHDDLIGWLNNPNEQDLEKSDAMGLAQVRDGEDSVEVIMVKSIGDNDYSLLSNDIPLKDSVLNGDYVVTKSLAENTIKLPNVLSKTYSIEQTIDELEKFNKDYLANWQEQSWLKGSLGIILDENNQFIINGHILTYDNDLGMMIDKEE</sequence>
<evidence type="ECO:0000256" key="1">
    <source>
        <dbReference type="ARBA" id="ARBA00006847"/>
    </source>
</evidence>
<dbReference type="GO" id="GO:0051607">
    <property type="term" value="P:defense response to virus"/>
    <property type="evidence" value="ECO:0007669"/>
    <property type="project" value="UniProtKB-KW"/>
</dbReference>
<organism evidence="12 13">
    <name type="scientific">Apilactobacillus micheneri</name>
    <dbReference type="NCBI Taxonomy" id="1899430"/>
    <lineage>
        <taxon>Bacteria</taxon>
        <taxon>Bacillati</taxon>
        <taxon>Bacillota</taxon>
        <taxon>Bacilli</taxon>
        <taxon>Lactobacillales</taxon>
        <taxon>Lactobacillaceae</taxon>
        <taxon>Apilactobacillus</taxon>
    </lineage>
</organism>
<evidence type="ECO:0000256" key="7">
    <source>
        <dbReference type="ARBA" id="ARBA00022806"/>
    </source>
</evidence>
<evidence type="ECO:0000256" key="5">
    <source>
        <dbReference type="ARBA" id="ARBA00022741"/>
    </source>
</evidence>
<dbReference type="CDD" id="cd09641">
    <property type="entry name" value="Cas3''_I"/>
    <property type="match status" value="1"/>
</dbReference>
<dbReference type="InterPro" id="IPR038257">
    <property type="entry name" value="CRISPR-assoc_Cas3_HD_sf"/>
</dbReference>
<keyword evidence="9" id="KW-0051">Antiviral defense</keyword>
<evidence type="ECO:0000313" key="13">
    <source>
        <dbReference type="Proteomes" id="UP000784700"/>
    </source>
</evidence>
<evidence type="ECO:0000313" key="12">
    <source>
        <dbReference type="EMBL" id="TPR44122.1"/>
    </source>
</evidence>
<dbReference type="GeneID" id="58108332"/>
<dbReference type="EMBL" id="QUBG01000003">
    <property type="protein sequence ID" value="TPR44122.1"/>
    <property type="molecule type" value="Genomic_DNA"/>
</dbReference>
<dbReference type="Pfam" id="PF18019">
    <property type="entry name" value="Cas3_HD"/>
    <property type="match status" value="1"/>
</dbReference>
<protein>
    <submittedName>
        <fullName evidence="12">CRISPR-associated helicase Cas3</fullName>
    </submittedName>
</protein>
<keyword evidence="3" id="KW-0540">Nuclease</keyword>
<dbReference type="InterPro" id="IPR006474">
    <property type="entry name" value="Helicase_Cas3_CRISPR-ass_core"/>
</dbReference>
<dbReference type="InterPro" id="IPR014001">
    <property type="entry name" value="Helicase_ATP-bd"/>
</dbReference>
<dbReference type="InterPro" id="IPR054712">
    <property type="entry name" value="Cas3-like_dom"/>
</dbReference>
<dbReference type="Pfam" id="PF04851">
    <property type="entry name" value="ResIII"/>
    <property type="match status" value="1"/>
</dbReference>
<feature type="domain" description="Helicase ATP-binding" evidence="10">
    <location>
        <begin position="296"/>
        <end position="502"/>
    </location>
</feature>
<name>A0A9Q8MTN4_9LACO</name>
<evidence type="ECO:0000256" key="4">
    <source>
        <dbReference type="ARBA" id="ARBA00022723"/>
    </source>
</evidence>
<dbReference type="PANTHER" id="PTHR47963">
    <property type="entry name" value="DEAD-BOX ATP-DEPENDENT RNA HELICASE 47, MITOCHONDRIAL"/>
    <property type="match status" value="1"/>
</dbReference>
<reference evidence="12" key="1">
    <citation type="submission" date="2018-08" db="EMBL/GenBank/DDBJ databases">
        <title>Comparative genomics of wild bee and flower associated Lactobacillus reveals potential adaptation to the bee host.</title>
        <authorList>
            <person name="Vuong H.Q."/>
            <person name="Mcfrederick Q.S."/>
        </authorList>
    </citation>
    <scope>NUCLEOTIDE SEQUENCE</scope>
    <source>
        <strain evidence="12">HV_63</strain>
    </source>
</reference>
<dbReference type="InterPro" id="IPR006935">
    <property type="entry name" value="Helicase/UvrB_N"/>
</dbReference>
<dbReference type="CDD" id="cd17930">
    <property type="entry name" value="DEXHc_cas3"/>
    <property type="match status" value="1"/>
</dbReference>
<comment type="similarity">
    <text evidence="2">In the central section; belongs to the CRISPR-associated helicase Cas3 family.</text>
</comment>
<dbReference type="AlphaFoldDB" id="A0A9Q8MTN4"/>
<evidence type="ECO:0000256" key="9">
    <source>
        <dbReference type="ARBA" id="ARBA00023118"/>
    </source>
</evidence>
<dbReference type="SMART" id="SM00487">
    <property type="entry name" value="DEXDc"/>
    <property type="match status" value="1"/>
</dbReference>
<proteinExistence type="inferred from homology"/>
<keyword evidence="5" id="KW-0547">Nucleotide-binding</keyword>
<dbReference type="Proteomes" id="UP000784700">
    <property type="component" value="Unassembled WGS sequence"/>
</dbReference>
<dbReference type="PANTHER" id="PTHR47963:SF9">
    <property type="entry name" value="CRISPR-ASSOCIATED ENDONUCLEASE_HELICASE CAS3"/>
    <property type="match status" value="1"/>
</dbReference>
<evidence type="ECO:0000256" key="8">
    <source>
        <dbReference type="ARBA" id="ARBA00022840"/>
    </source>
</evidence>
<dbReference type="PROSITE" id="PS51643">
    <property type="entry name" value="HD_CAS3"/>
    <property type="match status" value="1"/>
</dbReference>
<dbReference type="GO" id="GO:0004518">
    <property type="term" value="F:nuclease activity"/>
    <property type="evidence" value="ECO:0007669"/>
    <property type="project" value="UniProtKB-KW"/>
</dbReference>